<sequence>MTAGGRGHAAILVGRSPGLATRLGHLAVRRVGGRIDEHRAPAPPKAAGSAPSAPEPPRAADGTMMLLRMNMRTALAVLCISVILLMLLWNRCGEFSHRPISSALSNALSEHGGEQIECLINGEYSVACRRERDQVYLPFSFIQKYFEVYGKMTNTDGVERFEWSHSYSKVYHPKRRYDPRGTFATFENYNVEVRERVKCISGVEGVPVSTQWEPRGFFYPTQIAQFGLAHYSKNVTEPEPRVRVIEDGERHSEGWIVSQDATLTRELDQELKARVLRFSTADHASSQVWLKVNISQDFVLSFDARLKPNSSVTAVLQNKDKKETVYLHYVASNQLIYAQDDHIYHGIGTELKWRRVTRDLIIDMQKGWALQDRPKRKSPRNKFKISSLILSGSGAVGGIRVSSSEHMAHFFAAANWLVRRQRARGGWPVAARRHVAPGASDLRPGWHSAMSQGHAISVLARAYSRSGKEAYLRAAQRALLLLDVPSRAGGVKATWMDRYVWYEEYPTTPPLFVLNGFIYTLLGLYDLHVIEGENSISLAKKMFDDGMASLKTLLPLFDTGSGSFYDLRHFTLGVSPNVARWDYHATHVNQLYLLAGLDPDPILLNTAKRWEGYMQGRRAAHN</sequence>
<proteinExistence type="inferred from homology"/>
<feature type="non-terminal residue" evidence="17">
    <location>
        <position position="1"/>
    </location>
</feature>
<accession>A0ABN8J6T8</accession>
<comment type="subcellular location">
    <subcellularLocation>
        <location evidence="12">Endomembrane system</location>
        <topology evidence="12">Single-pass membrane protein</topology>
    </subcellularLocation>
    <subcellularLocation>
        <location evidence="2">Membrane</location>
        <topology evidence="2">Single-pass type II membrane protein</topology>
    </subcellularLocation>
</comment>
<feature type="domain" description="D-glucuronyl C5-epimerase beta-sandwich" evidence="16">
    <location>
        <begin position="273"/>
        <end position="393"/>
    </location>
</feature>
<dbReference type="SUPFAM" id="SSF81853">
    <property type="entry name" value="Family 10 polysaccharide lyase"/>
    <property type="match status" value="1"/>
</dbReference>
<keyword evidence="8" id="KW-0735">Signal-anchor</keyword>
<evidence type="ECO:0000259" key="16">
    <source>
        <dbReference type="Pfam" id="PF21174"/>
    </source>
</evidence>
<evidence type="ECO:0000313" key="17">
    <source>
        <dbReference type="EMBL" id="CAH2074747.1"/>
    </source>
</evidence>
<name>A0ABN8J6T8_9NEOP</name>
<evidence type="ECO:0000256" key="8">
    <source>
        <dbReference type="ARBA" id="ARBA00022968"/>
    </source>
</evidence>
<evidence type="ECO:0000256" key="7">
    <source>
        <dbReference type="ARBA" id="ARBA00022692"/>
    </source>
</evidence>
<comment type="similarity">
    <text evidence="5">Belongs to the D-glucuronyl C5-epimerase family.</text>
</comment>
<keyword evidence="7 14" id="KW-0812">Transmembrane</keyword>
<feature type="region of interest" description="Disordered" evidence="13">
    <location>
        <begin position="34"/>
        <end position="59"/>
    </location>
</feature>
<dbReference type="InterPro" id="IPR010598">
    <property type="entry name" value="C5-epim_C"/>
</dbReference>
<evidence type="ECO:0000256" key="3">
    <source>
        <dbReference type="ARBA" id="ARBA00004841"/>
    </source>
</evidence>
<dbReference type="PANTHER" id="PTHR13174">
    <property type="entry name" value="D-GLUCURONYL C5-EPIMERASE"/>
    <property type="match status" value="1"/>
</dbReference>
<keyword evidence="9 14" id="KW-1133">Transmembrane helix</keyword>
<evidence type="ECO:0000256" key="5">
    <source>
        <dbReference type="ARBA" id="ARBA00005584"/>
    </source>
</evidence>
<evidence type="ECO:0000256" key="10">
    <source>
        <dbReference type="ARBA" id="ARBA00023136"/>
    </source>
</evidence>
<dbReference type="Pfam" id="PF06662">
    <property type="entry name" value="C5-epim_C"/>
    <property type="match status" value="1"/>
</dbReference>
<dbReference type="Proteomes" id="UP000837857">
    <property type="component" value="Chromosome 7"/>
</dbReference>
<evidence type="ECO:0000256" key="13">
    <source>
        <dbReference type="SAM" id="MobiDB-lite"/>
    </source>
</evidence>
<evidence type="ECO:0000256" key="12">
    <source>
        <dbReference type="ARBA" id="ARBA00037847"/>
    </source>
</evidence>
<evidence type="ECO:0000256" key="11">
    <source>
        <dbReference type="ARBA" id="ARBA00023235"/>
    </source>
</evidence>
<reference evidence="17" key="1">
    <citation type="submission" date="2022-03" db="EMBL/GenBank/DDBJ databases">
        <authorList>
            <person name="Martin H S."/>
        </authorList>
    </citation>
    <scope>NUCLEOTIDE SEQUENCE</scope>
</reference>
<comment type="catalytic activity">
    <reaction evidence="1">
        <text>[heparosan-N-sulfate](n) = [heparan-N-sulfate](n)</text>
        <dbReference type="Rhea" id="RHEA:20197"/>
        <dbReference type="Rhea" id="RHEA-COMP:9556"/>
        <dbReference type="Rhea" id="RHEA-COMP:9557"/>
        <dbReference type="ChEBI" id="CHEBI:58041"/>
        <dbReference type="ChEBI" id="CHEBI:58287"/>
        <dbReference type="EC" id="5.1.3.17"/>
    </reaction>
</comment>
<evidence type="ECO:0000259" key="15">
    <source>
        <dbReference type="Pfam" id="PF06662"/>
    </source>
</evidence>
<evidence type="ECO:0000313" key="18">
    <source>
        <dbReference type="Proteomes" id="UP000837857"/>
    </source>
</evidence>
<evidence type="ECO:0000256" key="4">
    <source>
        <dbReference type="ARBA" id="ARBA00005093"/>
    </source>
</evidence>
<evidence type="ECO:0000256" key="1">
    <source>
        <dbReference type="ARBA" id="ARBA00000434"/>
    </source>
</evidence>
<comment type="pathway">
    <text evidence="4">Glycan metabolism; heparan sulfate biosynthesis.</text>
</comment>
<dbReference type="InterPro" id="IPR039721">
    <property type="entry name" value="C5-epimerase"/>
</dbReference>
<organism evidence="17 18">
    <name type="scientific">Iphiclides podalirius</name>
    <name type="common">scarce swallowtail</name>
    <dbReference type="NCBI Taxonomy" id="110791"/>
    <lineage>
        <taxon>Eukaryota</taxon>
        <taxon>Metazoa</taxon>
        <taxon>Ecdysozoa</taxon>
        <taxon>Arthropoda</taxon>
        <taxon>Hexapoda</taxon>
        <taxon>Insecta</taxon>
        <taxon>Pterygota</taxon>
        <taxon>Neoptera</taxon>
        <taxon>Endopterygota</taxon>
        <taxon>Lepidoptera</taxon>
        <taxon>Glossata</taxon>
        <taxon>Ditrysia</taxon>
        <taxon>Papilionoidea</taxon>
        <taxon>Papilionidae</taxon>
        <taxon>Papilioninae</taxon>
        <taxon>Iphiclides</taxon>
    </lineage>
</organism>
<dbReference type="EC" id="5.1.3.17" evidence="6"/>
<feature type="domain" description="D-glucuronyl C5-epimerase C-terminal" evidence="15">
    <location>
        <begin position="423"/>
        <end position="611"/>
    </location>
</feature>
<dbReference type="Pfam" id="PF21174">
    <property type="entry name" value="Glce_b_sandwich"/>
    <property type="match status" value="1"/>
</dbReference>
<protein>
    <recommendedName>
        <fullName evidence="6">heparosan-N-sulfate-glucuronate 5-epimerase</fullName>
        <ecNumber evidence="6">5.1.3.17</ecNumber>
    </recommendedName>
</protein>
<dbReference type="InterPro" id="IPR059154">
    <property type="entry name" value="Glce_b_sandwich"/>
</dbReference>
<keyword evidence="11" id="KW-0413">Isomerase</keyword>
<evidence type="ECO:0000256" key="14">
    <source>
        <dbReference type="SAM" id="Phobius"/>
    </source>
</evidence>
<dbReference type="PANTHER" id="PTHR13174:SF3">
    <property type="entry name" value="D-GLUCURONYL C5-EPIMERASE"/>
    <property type="match status" value="1"/>
</dbReference>
<gene>
    <name evidence="17" type="ORF">IPOD504_LOCUS16233</name>
</gene>
<dbReference type="EMBL" id="OW152819">
    <property type="protein sequence ID" value="CAH2074747.1"/>
    <property type="molecule type" value="Genomic_DNA"/>
</dbReference>
<evidence type="ECO:0000256" key="2">
    <source>
        <dbReference type="ARBA" id="ARBA00004606"/>
    </source>
</evidence>
<keyword evidence="18" id="KW-1185">Reference proteome</keyword>
<evidence type="ECO:0000256" key="6">
    <source>
        <dbReference type="ARBA" id="ARBA00012087"/>
    </source>
</evidence>
<keyword evidence="10 14" id="KW-0472">Membrane</keyword>
<comment type="pathway">
    <text evidence="3">Glycan metabolism; heparin biosynthesis.</text>
</comment>
<feature type="transmembrane region" description="Helical" evidence="14">
    <location>
        <begin position="73"/>
        <end position="89"/>
    </location>
</feature>
<evidence type="ECO:0000256" key="9">
    <source>
        <dbReference type="ARBA" id="ARBA00022989"/>
    </source>
</evidence>